<evidence type="ECO:0000313" key="1">
    <source>
        <dbReference type="EMBL" id="KAL0416805.1"/>
    </source>
</evidence>
<sequence length="390" mass="44656">MYGFGVEAIGKSEGLAVLWNLGFSGDPFTWSNNHQHPDSIRERIDRAVANAKLTDIFPNNSIQHLPANSSDHAALLIKLDQTPVFRGKRIRPVRFEAAWIQHDQCEMVIRYSWQLGSVMGMGQHLSKQLDTCKQKLKSWSQRVFKRDKDTVDKLEKRLQFIQSGIMMKEMKEEEAAILGTWVYEKEEIQQCILSHFHEVFSSGRPSPIDIARGTDKLQRVVDLNMADDLVQPYTEEEVTKALFQMVPLKSPGLDAFEINHFLNTKTTGRQDFMAMKLDVSKAYDKVEWTFLEQGENNLASWFHRGGFVKETLSPLSVSFVHRSIQLIDSKWDDTLIFAQASLESMQSIKEILEVYRLASGQEINFHKSSVAFSRNTNNGTRQVIAQELNI</sequence>
<evidence type="ECO:0008006" key="2">
    <source>
        <dbReference type="Google" id="ProtNLM"/>
    </source>
</evidence>
<dbReference type="AlphaFoldDB" id="A0AAW2UKS2"/>
<proteinExistence type="predicted"/>
<protein>
    <recommendedName>
        <fullName evidence="2">Reverse transcriptase</fullName>
    </recommendedName>
</protein>
<accession>A0AAW2UKS2</accession>
<dbReference type="InterPro" id="IPR036691">
    <property type="entry name" value="Endo/exonu/phosph_ase_sf"/>
</dbReference>
<comment type="caution">
    <text evidence="1">The sequence shown here is derived from an EMBL/GenBank/DDBJ whole genome shotgun (WGS) entry which is preliminary data.</text>
</comment>
<organism evidence="1">
    <name type="scientific">Sesamum latifolium</name>
    <dbReference type="NCBI Taxonomy" id="2727402"/>
    <lineage>
        <taxon>Eukaryota</taxon>
        <taxon>Viridiplantae</taxon>
        <taxon>Streptophyta</taxon>
        <taxon>Embryophyta</taxon>
        <taxon>Tracheophyta</taxon>
        <taxon>Spermatophyta</taxon>
        <taxon>Magnoliopsida</taxon>
        <taxon>eudicotyledons</taxon>
        <taxon>Gunneridae</taxon>
        <taxon>Pentapetalae</taxon>
        <taxon>asterids</taxon>
        <taxon>lamiids</taxon>
        <taxon>Lamiales</taxon>
        <taxon>Pedaliaceae</taxon>
        <taxon>Sesamum</taxon>
    </lineage>
</organism>
<name>A0AAW2UKS2_9LAMI</name>
<dbReference type="SUPFAM" id="SSF56219">
    <property type="entry name" value="DNase I-like"/>
    <property type="match status" value="1"/>
</dbReference>
<reference evidence="1" key="1">
    <citation type="submission" date="2020-06" db="EMBL/GenBank/DDBJ databases">
        <authorList>
            <person name="Li T."/>
            <person name="Hu X."/>
            <person name="Zhang T."/>
            <person name="Song X."/>
            <person name="Zhang H."/>
            <person name="Dai N."/>
            <person name="Sheng W."/>
            <person name="Hou X."/>
            <person name="Wei L."/>
        </authorList>
    </citation>
    <scope>NUCLEOTIDE SEQUENCE</scope>
    <source>
        <strain evidence="1">KEN1</strain>
        <tissue evidence="1">Leaf</tissue>
    </source>
</reference>
<dbReference type="PANTHER" id="PTHR33710:SF71">
    <property type="entry name" value="ENDONUCLEASE_EXONUCLEASE_PHOSPHATASE DOMAIN-CONTAINING PROTEIN"/>
    <property type="match status" value="1"/>
</dbReference>
<reference evidence="1" key="2">
    <citation type="journal article" date="2024" name="Plant">
        <title>Genomic evolution and insights into agronomic trait innovations of Sesamum species.</title>
        <authorList>
            <person name="Miao H."/>
            <person name="Wang L."/>
            <person name="Qu L."/>
            <person name="Liu H."/>
            <person name="Sun Y."/>
            <person name="Le M."/>
            <person name="Wang Q."/>
            <person name="Wei S."/>
            <person name="Zheng Y."/>
            <person name="Lin W."/>
            <person name="Duan Y."/>
            <person name="Cao H."/>
            <person name="Xiong S."/>
            <person name="Wang X."/>
            <person name="Wei L."/>
            <person name="Li C."/>
            <person name="Ma Q."/>
            <person name="Ju M."/>
            <person name="Zhao R."/>
            <person name="Li G."/>
            <person name="Mu C."/>
            <person name="Tian Q."/>
            <person name="Mei H."/>
            <person name="Zhang T."/>
            <person name="Gao T."/>
            <person name="Zhang H."/>
        </authorList>
    </citation>
    <scope>NUCLEOTIDE SEQUENCE</scope>
    <source>
        <strain evidence="1">KEN1</strain>
    </source>
</reference>
<gene>
    <name evidence="1" type="ORF">Slati_3512400</name>
</gene>
<dbReference type="PANTHER" id="PTHR33710">
    <property type="entry name" value="BNAC02G09200D PROTEIN"/>
    <property type="match status" value="1"/>
</dbReference>
<dbReference type="EMBL" id="JACGWN010000012">
    <property type="protein sequence ID" value="KAL0416805.1"/>
    <property type="molecule type" value="Genomic_DNA"/>
</dbReference>